<dbReference type="EnsemblBacteria" id="ACA38867">
    <property type="protein sequence ID" value="ACA38867"/>
    <property type="gene ID" value="Bsph_1259"/>
</dbReference>
<proteinExistence type="inferred from homology"/>
<comment type="similarity">
    <text evidence="1">Belongs to the ROK (NagC/XylR) family.</text>
</comment>
<dbReference type="EC" id="2.7.1.2" evidence="2"/>
<dbReference type="EMBL" id="CP000817">
    <property type="protein sequence ID" value="ACA38867.1"/>
    <property type="molecule type" value="Genomic_DNA"/>
</dbReference>
<organism evidence="2 3">
    <name type="scientific">Lysinibacillus sphaericus (strain C3-41)</name>
    <dbReference type="NCBI Taxonomy" id="444177"/>
    <lineage>
        <taxon>Bacteria</taxon>
        <taxon>Bacillati</taxon>
        <taxon>Bacillota</taxon>
        <taxon>Bacilli</taxon>
        <taxon>Bacillales</taxon>
        <taxon>Bacillaceae</taxon>
        <taxon>Lysinibacillus</taxon>
    </lineage>
</organism>
<dbReference type="HOGENOM" id="CLU_036604_0_4_9"/>
<dbReference type="PANTHER" id="PTHR18964:SF149">
    <property type="entry name" value="BIFUNCTIONAL UDP-N-ACETYLGLUCOSAMINE 2-EPIMERASE_N-ACETYLMANNOSAMINE KINASE"/>
    <property type="match status" value="1"/>
</dbReference>
<evidence type="ECO:0000313" key="3">
    <source>
        <dbReference type="Proteomes" id="UP000002164"/>
    </source>
</evidence>
<dbReference type="PANTHER" id="PTHR18964">
    <property type="entry name" value="ROK (REPRESSOR, ORF, KINASE) FAMILY"/>
    <property type="match status" value="1"/>
</dbReference>
<accession>B1HP15</accession>
<dbReference type="InterPro" id="IPR043129">
    <property type="entry name" value="ATPase_NBD"/>
</dbReference>
<gene>
    <name evidence="2" type="primary">glcK</name>
    <name evidence="2" type="ordered locus">Bsph_1259</name>
</gene>
<evidence type="ECO:0000313" key="2">
    <source>
        <dbReference type="EMBL" id="ACA38867.1"/>
    </source>
</evidence>
<keyword evidence="2" id="KW-0418">Kinase</keyword>
<dbReference type="Gene3D" id="3.30.420.40">
    <property type="match status" value="2"/>
</dbReference>
<reference evidence="2 3" key="1">
    <citation type="journal article" date="2008" name="J. Bacteriol.">
        <title>Complete genome sequence of the mosquitocidal bacterium Bacillus sphaericus C3-41 and comparison with those of closely related Bacillus species.</title>
        <authorList>
            <person name="Hu X."/>
            <person name="Fan W."/>
            <person name="Han B."/>
            <person name="Liu H."/>
            <person name="Zheng D."/>
            <person name="Li Q."/>
            <person name="Dong W."/>
            <person name="Yan J."/>
            <person name="Gao M."/>
            <person name="Berry C."/>
            <person name="Yuan Z."/>
        </authorList>
    </citation>
    <scope>NUCLEOTIDE SEQUENCE [LARGE SCALE GENOMIC DNA]</scope>
    <source>
        <strain evidence="2 3">C3-41</strain>
    </source>
</reference>
<dbReference type="AlphaFoldDB" id="B1HP15"/>
<sequence>MNPVWKTGDEKMSHILVADVGGTKLATALFNQHQQLLIKREVPSDISTRDALFHCLINSFELLCMEKKLSFKDISKVSIGLPGIVDVQKGLAIYQNNIPWRNFPICERLVEFFPHAQIMMDNDVHMAAWGEYNARGFQKETMVYVTLSTGISCCTIVNGEFLRGTGLAGEIGFNIVGHAGETLEESVAGPAIEKLGRVLLGNSAIRLKDMMELYYKGDPIMEKVLQQIIDCMEKQLHQMILMLDPHCIVLGGGFFNHQPKIIEQIKEVIQQRLLRTPFEGKEQIIESSIRKAEAGLYGAAMK</sequence>
<protein>
    <submittedName>
        <fullName evidence="2">6-phosphate glucose kinase</fullName>
        <ecNumber evidence="2">2.7.1.2</ecNumber>
    </submittedName>
</protein>
<dbReference type="InterPro" id="IPR000600">
    <property type="entry name" value="ROK"/>
</dbReference>
<dbReference type="KEGG" id="lsp:Bsph_1259"/>
<dbReference type="SUPFAM" id="SSF53067">
    <property type="entry name" value="Actin-like ATPase domain"/>
    <property type="match status" value="1"/>
</dbReference>
<name>B1HP15_LYSSC</name>
<dbReference type="Pfam" id="PF00480">
    <property type="entry name" value="ROK"/>
    <property type="match status" value="1"/>
</dbReference>
<evidence type="ECO:0000256" key="1">
    <source>
        <dbReference type="ARBA" id="ARBA00006479"/>
    </source>
</evidence>
<dbReference type="GO" id="GO:0004340">
    <property type="term" value="F:glucokinase activity"/>
    <property type="evidence" value="ECO:0007669"/>
    <property type="project" value="UniProtKB-EC"/>
</dbReference>
<dbReference type="Proteomes" id="UP000002164">
    <property type="component" value="Chromosome"/>
</dbReference>
<keyword evidence="2" id="KW-0808">Transferase</keyword>
<dbReference type="CDD" id="cd23763">
    <property type="entry name" value="ASKHA_ATPase_ROK"/>
    <property type="match status" value="1"/>
</dbReference>